<dbReference type="PANTHER" id="PTHR45947">
    <property type="entry name" value="SULFOQUINOVOSYL TRANSFERASE SQD2"/>
    <property type="match status" value="1"/>
</dbReference>
<dbReference type="AlphaFoldDB" id="A3ZWR2"/>
<dbReference type="InterPro" id="IPR050194">
    <property type="entry name" value="Glycosyltransferase_grp1"/>
</dbReference>
<dbReference type="OrthoDB" id="9802525at2"/>
<dbReference type="CDD" id="cd03801">
    <property type="entry name" value="GT4_PimA-like"/>
    <property type="match status" value="1"/>
</dbReference>
<feature type="domain" description="Glycosyltransferase subfamily 4-like N-terminal" evidence="2">
    <location>
        <begin position="129"/>
        <end position="234"/>
    </location>
</feature>
<organism evidence="3 4">
    <name type="scientific">Blastopirellula marina DSM 3645</name>
    <dbReference type="NCBI Taxonomy" id="314230"/>
    <lineage>
        <taxon>Bacteria</taxon>
        <taxon>Pseudomonadati</taxon>
        <taxon>Planctomycetota</taxon>
        <taxon>Planctomycetia</taxon>
        <taxon>Pirellulales</taxon>
        <taxon>Pirellulaceae</taxon>
        <taxon>Blastopirellula</taxon>
    </lineage>
</organism>
<dbReference type="HOGENOM" id="CLU_049166_0_0_0"/>
<dbReference type="Proteomes" id="UP000004358">
    <property type="component" value="Unassembled WGS sequence"/>
</dbReference>
<dbReference type="eggNOG" id="COG0438">
    <property type="taxonomic scope" value="Bacteria"/>
</dbReference>
<dbReference type="EMBL" id="AANZ01000016">
    <property type="protein sequence ID" value="EAQ79036.1"/>
    <property type="molecule type" value="Genomic_DNA"/>
</dbReference>
<evidence type="ECO:0000259" key="1">
    <source>
        <dbReference type="Pfam" id="PF00534"/>
    </source>
</evidence>
<dbReference type="Gene3D" id="3.40.50.2000">
    <property type="entry name" value="Glycogen Phosphorylase B"/>
    <property type="match status" value="2"/>
</dbReference>
<protein>
    <submittedName>
        <fullName evidence="3">Probable hexosyltransferase</fullName>
    </submittedName>
</protein>
<name>A3ZWR2_9BACT</name>
<dbReference type="InterPro" id="IPR001296">
    <property type="entry name" value="Glyco_trans_1"/>
</dbReference>
<evidence type="ECO:0000259" key="2">
    <source>
        <dbReference type="Pfam" id="PF13439"/>
    </source>
</evidence>
<dbReference type="GO" id="GO:0016757">
    <property type="term" value="F:glycosyltransferase activity"/>
    <property type="evidence" value="ECO:0007669"/>
    <property type="project" value="InterPro"/>
</dbReference>
<accession>A3ZWR2</accession>
<dbReference type="PANTHER" id="PTHR45947:SF3">
    <property type="entry name" value="SULFOQUINOVOSYL TRANSFERASE SQD2"/>
    <property type="match status" value="1"/>
</dbReference>
<comment type="caution">
    <text evidence="3">The sequence shown here is derived from an EMBL/GenBank/DDBJ whole genome shotgun (WGS) entry which is preliminary data.</text>
</comment>
<dbReference type="InterPro" id="IPR028098">
    <property type="entry name" value="Glyco_trans_4-like_N"/>
</dbReference>
<dbReference type="Pfam" id="PF13439">
    <property type="entry name" value="Glyco_transf_4"/>
    <property type="match status" value="1"/>
</dbReference>
<gene>
    <name evidence="3" type="ORF">DSM3645_13770</name>
</gene>
<dbReference type="SUPFAM" id="SSF53756">
    <property type="entry name" value="UDP-Glycosyltransferase/glycogen phosphorylase"/>
    <property type="match status" value="1"/>
</dbReference>
<dbReference type="Pfam" id="PF00534">
    <property type="entry name" value="Glycos_transf_1"/>
    <property type="match status" value="1"/>
</dbReference>
<reference evidence="3 4" key="1">
    <citation type="submission" date="2006-02" db="EMBL/GenBank/DDBJ databases">
        <authorList>
            <person name="Amann R."/>
            <person name="Ferriera S."/>
            <person name="Johnson J."/>
            <person name="Kravitz S."/>
            <person name="Halpern A."/>
            <person name="Remington K."/>
            <person name="Beeson K."/>
            <person name="Tran B."/>
            <person name="Rogers Y.-H."/>
            <person name="Friedman R."/>
            <person name="Venter J.C."/>
        </authorList>
    </citation>
    <scope>NUCLEOTIDE SEQUENCE [LARGE SCALE GENOMIC DNA]</scope>
    <source>
        <strain evidence="3 4">DSM 3645</strain>
    </source>
</reference>
<evidence type="ECO:0000313" key="3">
    <source>
        <dbReference type="EMBL" id="EAQ79036.1"/>
    </source>
</evidence>
<sequence>MTPNAPLTIASITAGSAGMFCGSCMRDNTIARAMHRGGHDVHLIPTYTPIRTDEENVSDEHLFYGGINVYLEQAIPGYRFLPGFVTRWLDRPAIINWATSRGIETSAKNLGALTLSMLRGEHGNQRHEAERLAAWLADSVKPQVINLSNILIGGCIGAIRRKVNAPIVVTLQGDDIFLDDLPEPYRSQSLAEIRKLAEQVDAFVVFSRYYADYMGEYFQTPAEKFRIVPLGIDVTDFPLELAQNRPLMLDCPPTVGYLARLAPEKGLHLLVDAFIQLRQSPGMENARLKIAGYLGAQHTKYADDQFAKLGAAGLGDAYEYVGEVDRHGKVEFLHSIDVLSTPTIYREPKGLFVLEALASGVPVVQPSHGAFPELLAATGGGHLVAPNDAAALAGKLTEVLANRAAGRQLGMEGCLAVHQRYHADAAAAATIDEYRLLLSR</sequence>
<feature type="domain" description="Glycosyl transferase family 1" evidence="1">
    <location>
        <begin position="252"/>
        <end position="408"/>
    </location>
</feature>
<dbReference type="RefSeq" id="WP_002650652.1">
    <property type="nucleotide sequence ID" value="NZ_CH672376.1"/>
</dbReference>
<proteinExistence type="predicted"/>
<dbReference type="STRING" id="314230.DSM3645_13770"/>
<evidence type="ECO:0000313" key="4">
    <source>
        <dbReference type="Proteomes" id="UP000004358"/>
    </source>
</evidence>
<keyword evidence="3" id="KW-0808">Transferase</keyword>